<dbReference type="Proteomes" id="UP001196870">
    <property type="component" value="Unassembled WGS sequence"/>
</dbReference>
<sequence>MRPSDIVATPERFARLIEYWSAVPDGGAVVPRLVGLRAALLALQTEPNGGDATGGDGAGTAAAQLPPTPEDIGVYARPAWSAAFISAVARWAGIAESDLPSSSRHASYIDAVLERAITDPERAYFRPHAPEERVPAPGDLLCADRSTTPLMHWSMRLGEIGRPRAMHCDVVVRAGPGVVEAVGGNVEDLVVLRRLPADREGRVLPAPPGEASFVLILAARTAER</sequence>
<dbReference type="EMBL" id="JAAGBB010000020">
    <property type="protein sequence ID" value="MBR0666148.1"/>
    <property type="molecule type" value="Genomic_DNA"/>
</dbReference>
<dbReference type="Pfam" id="PF10030">
    <property type="entry name" value="DUF2272"/>
    <property type="match status" value="1"/>
</dbReference>
<comment type="caution">
    <text evidence="2">The sequence shown here is derived from an EMBL/GenBank/DDBJ whole genome shotgun (WGS) entry which is preliminary data.</text>
</comment>
<evidence type="ECO:0000313" key="3">
    <source>
        <dbReference type="Proteomes" id="UP001196870"/>
    </source>
</evidence>
<organism evidence="2 3">
    <name type="scientific">Plastoroseomonas hellenica</name>
    <dbReference type="NCBI Taxonomy" id="2687306"/>
    <lineage>
        <taxon>Bacteria</taxon>
        <taxon>Pseudomonadati</taxon>
        <taxon>Pseudomonadota</taxon>
        <taxon>Alphaproteobacteria</taxon>
        <taxon>Acetobacterales</taxon>
        <taxon>Acetobacteraceae</taxon>
        <taxon>Plastoroseomonas</taxon>
    </lineage>
</organism>
<feature type="domain" description="DUF2272" evidence="1">
    <location>
        <begin position="57"/>
        <end position="204"/>
    </location>
</feature>
<protein>
    <submittedName>
        <fullName evidence="2">DUF2272 domain-containing protein</fullName>
    </submittedName>
</protein>
<proteinExistence type="predicted"/>
<accession>A0ABS5F0S6</accession>
<evidence type="ECO:0000313" key="2">
    <source>
        <dbReference type="EMBL" id="MBR0666148.1"/>
    </source>
</evidence>
<name>A0ABS5F0S6_9PROT</name>
<keyword evidence="3" id="KW-1185">Reference proteome</keyword>
<dbReference type="InterPro" id="IPR019262">
    <property type="entry name" value="DUF2272"/>
</dbReference>
<gene>
    <name evidence="2" type="ORF">GXW71_17440</name>
</gene>
<evidence type="ECO:0000259" key="1">
    <source>
        <dbReference type="Pfam" id="PF10030"/>
    </source>
</evidence>
<reference evidence="3" key="1">
    <citation type="journal article" date="2021" name="Syst. Appl. Microbiol.">
        <title>Roseomonas hellenica sp. nov., isolated from roots of wild-growing Alkanna tinctoria.</title>
        <authorList>
            <person name="Rat A."/>
            <person name="Naranjo H.D."/>
            <person name="Lebbe L."/>
            <person name="Cnockaert M."/>
            <person name="Krigas N."/>
            <person name="Grigoriadou K."/>
            <person name="Maloupa E."/>
            <person name="Willems A."/>
        </authorList>
    </citation>
    <scope>NUCLEOTIDE SEQUENCE [LARGE SCALE GENOMIC DNA]</scope>
    <source>
        <strain evidence="3">LMG 31523</strain>
    </source>
</reference>